<sequence>MALKQIWEETNMKIIVKDLSPVLLQTKNVFEVADQKLFRYGHLVLPCLSQNYGPTYFCKLEKIN</sequence>
<dbReference type="EMBL" id="JAPWTK010000286">
    <property type="protein sequence ID" value="KAJ8943536.1"/>
    <property type="molecule type" value="Genomic_DNA"/>
</dbReference>
<gene>
    <name evidence="1" type="ORF">NQ318_023047</name>
</gene>
<protein>
    <submittedName>
        <fullName evidence="1">Uncharacterized protein</fullName>
    </submittedName>
</protein>
<comment type="caution">
    <text evidence="1">The sequence shown here is derived from an EMBL/GenBank/DDBJ whole genome shotgun (WGS) entry which is preliminary data.</text>
</comment>
<evidence type="ECO:0000313" key="1">
    <source>
        <dbReference type="EMBL" id="KAJ8943536.1"/>
    </source>
</evidence>
<organism evidence="1 2">
    <name type="scientific">Aromia moschata</name>
    <dbReference type="NCBI Taxonomy" id="1265417"/>
    <lineage>
        <taxon>Eukaryota</taxon>
        <taxon>Metazoa</taxon>
        <taxon>Ecdysozoa</taxon>
        <taxon>Arthropoda</taxon>
        <taxon>Hexapoda</taxon>
        <taxon>Insecta</taxon>
        <taxon>Pterygota</taxon>
        <taxon>Neoptera</taxon>
        <taxon>Endopterygota</taxon>
        <taxon>Coleoptera</taxon>
        <taxon>Polyphaga</taxon>
        <taxon>Cucujiformia</taxon>
        <taxon>Chrysomeloidea</taxon>
        <taxon>Cerambycidae</taxon>
        <taxon>Cerambycinae</taxon>
        <taxon>Callichromatini</taxon>
        <taxon>Aromia</taxon>
    </lineage>
</organism>
<keyword evidence="2" id="KW-1185">Reference proteome</keyword>
<dbReference type="AlphaFoldDB" id="A0AAV8XXC7"/>
<dbReference type="Proteomes" id="UP001162162">
    <property type="component" value="Unassembled WGS sequence"/>
</dbReference>
<proteinExistence type="predicted"/>
<name>A0AAV8XXC7_9CUCU</name>
<evidence type="ECO:0000313" key="2">
    <source>
        <dbReference type="Proteomes" id="UP001162162"/>
    </source>
</evidence>
<accession>A0AAV8XXC7</accession>
<reference evidence="1" key="1">
    <citation type="journal article" date="2023" name="Insect Mol. Biol.">
        <title>Genome sequencing provides insights into the evolution of gene families encoding plant cell wall-degrading enzymes in longhorned beetles.</title>
        <authorList>
            <person name="Shin N.R."/>
            <person name="Okamura Y."/>
            <person name="Kirsch R."/>
            <person name="Pauchet Y."/>
        </authorList>
    </citation>
    <scope>NUCLEOTIDE SEQUENCE</scope>
    <source>
        <strain evidence="1">AMC_N1</strain>
    </source>
</reference>